<dbReference type="Proteomes" id="UP000198280">
    <property type="component" value="Unassembled WGS sequence"/>
</dbReference>
<gene>
    <name evidence="3" type="ORF">SAMN05216252_124124</name>
</gene>
<organism evidence="3 4">
    <name type="scientific">Actinacidiphila glaucinigra</name>
    <dbReference type="NCBI Taxonomy" id="235986"/>
    <lineage>
        <taxon>Bacteria</taxon>
        <taxon>Bacillati</taxon>
        <taxon>Actinomycetota</taxon>
        <taxon>Actinomycetes</taxon>
        <taxon>Kitasatosporales</taxon>
        <taxon>Streptomycetaceae</taxon>
        <taxon>Actinacidiphila</taxon>
    </lineage>
</organism>
<feature type="region of interest" description="Disordered" evidence="1">
    <location>
        <begin position="1"/>
        <end position="65"/>
    </location>
</feature>
<proteinExistence type="predicted"/>
<keyword evidence="4" id="KW-1185">Reference proteome</keyword>
<accession>A0A239MHS2</accession>
<feature type="compositionally biased region" description="Polar residues" evidence="1">
    <location>
        <begin position="27"/>
        <end position="36"/>
    </location>
</feature>
<evidence type="ECO:0000313" key="3">
    <source>
        <dbReference type="EMBL" id="SNT42255.1"/>
    </source>
</evidence>
<dbReference type="AlphaFoldDB" id="A0A239MHS2"/>
<evidence type="ECO:0000256" key="2">
    <source>
        <dbReference type="SAM" id="Phobius"/>
    </source>
</evidence>
<reference evidence="3 4" key="1">
    <citation type="submission" date="2017-06" db="EMBL/GenBank/DDBJ databases">
        <authorList>
            <person name="Kim H.J."/>
            <person name="Triplett B.A."/>
        </authorList>
    </citation>
    <scope>NUCLEOTIDE SEQUENCE [LARGE SCALE GENOMIC DNA]</scope>
    <source>
        <strain evidence="3 4">CGMCC 4.1858</strain>
    </source>
</reference>
<feature type="transmembrane region" description="Helical" evidence="2">
    <location>
        <begin position="70"/>
        <end position="92"/>
    </location>
</feature>
<name>A0A239MHS2_9ACTN</name>
<sequence>MNDETISPAVTEPTPAEPRTETAGETVSETPAETASGTVPGPGTVDGPANAPAPTGEENAPAPRRSRRGVALGVAAALVAVVAGGGIGFAVLQHQKDDGKKASAQTWKAPEPKKTGEYGTQSGGSHYGALGKLLLPVPDGYSLGPDIAEFGNDAELSAERAEELMRGDLGGVPKKERDLVRKAVAGLHIQGMGMRTYREDEARFFVETQIVQMKNKRSAKAGTEFFTAFTKALGVFRNGPKIAGHDKARCVLPPKEPGQKLDSMMCQATEGDLLIRMSVTGTSPLRKTEAADLLKEQLDRVQDPGEAA</sequence>
<evidence type="ECO:0000313" key="4">
    <source>
        <dbReference type="Proteomes" id="UP000198280"/>
    </source>
</evidence>
<keyword evidence="2" id="KW-0812">Transmembrane</keyword>
<keyword evidence="2" id="KW-1133">Transmembrane helix</keyword>
<keyword evidence="2" id="KW-0472">Membrane</keyword>
<evidence type="ECO:0000256" key="1">
    <source>
        <dbReference type="SAM" id="MobiDB-lite"/>
    </source>
</evidence>
<dbReference type="EMBL" id="FZOF01000024">
    <property type="protein sequence ID" value="SNT42255.1"/>
    <property type="molecule type" value="Genomic_DNA"/>
</dbReference>
<protein>
    <submittedName>
        <fullName evidence="3">Uncharacterized protein</fullName>
    </submittedName>
</protein>
<feature type="compositionally biased region" description="Low complexity" evidence="1">
    <location>
        <begin position="37"/>
        <end position="48"/>
    </location>
</feature>